<dbReference type="Pfam" id="PF02627">
    <property type="entry name" value="CMD"/>
    <property type="match status" value="1"/>
</dbReference>
<protein>
    <submittedName>
        <fullName evidence="4 5">4-carboxymuconolactone decarboxylase</fullName>
        <ecNumber evidence="5">4.1.1.44</ecNumber>
    </submittedName>
</protein>
<proteinExistence type="predicted"/>
<dbReference type="InterPro" id="IPR000073">
    <property type="entry name" value="AB_hydrolase_1"/>
</dbReference>
<dbReference type="PRINTS" id="PR00111">
    <property type="entry name" value="ABHYDROLASE"/>
</dbReference>
<keyword evidence="7" id="KW-1185">Reference proteome</keyword>
<evidence type="ECO:0000313" key="7">
    <source>
        <dbReference type="Proteomes" id="UP001330827"/>
    </source>
</evidence>
<evidence type="ECO:0000313" key="5">
    <source>
        <dbReference type="EMBL" id="WSC11757.1"/>
    </source>
</evidence>
<evidence type="ECO:0000259" key="3">
    <source>
        <dbReference type="Pfam" id="PF08386"/>
    </source>
</evidence>
<dbReference type="InterPro" id="IPR012788">
    <property type="entry name" value="Decarb_PcaC"/>
</dbReference>
<dbReference type="Gene3D" id="1.20.1290.10">
    <property type="entry name" value="AhpD-like"/>
    <property type="match status" value="1"/>
</dbReference>
<sequence>MTTPHSSGVPAPRLLHHQVDGSPAAPPLILGPSLGTSLAVWDGQAAGLARSHRVVRWDLPGHGGSPAALLPAGGGVAELGAQVLRLADALGVGRFGYAGISLGGAVGTWLAVHHPDRITSLALVCSSARFGEPQAWRERARLVRAEGIGPVAETAAGRWFTADFAGSPAARAVLDGLRAVDPEAYARLCEALAAHDLRGELAGITAPTLVVAGREDPATPVAHARELADTIPGSTLIELPGASHLAGVERPGPVRTALLNHFAPGTASGTAHATDDASRHAAGLAVRRTVLGDAHVDRAMAGTTPLTAVFQDFITRYAWGEVWTRPGLDHRTRRCLTLTALVALGHHGELAMHVRAALSSGDLTAEDVQEVLLQAAVYCGVPAANAAFAVADRILAEITHVTEEN</sequence>
<dbReference type="Proteomes" id="UP001330827">
    <property type="component" value="Chromosome"/>
</dbReference>
<evidence type="ECO:0000313" key="6">
    <source>
        <dbReference type="Proteomes" id="UP000318186"/>
    </source>
</evidence>
<dbReference type="Proteomes" id="UP000318186">
    <property type="component" value="Unassembled WGS sequence"/>
</dbReference>
<dbReference type="RefSeq" id="WP_145768252.1">
    <property type="nucleotide sequence ID" value="NZ_CP109114.1"/>
</dbReference>
<feature type="domain" description="Peptidase S33 tripeptidyl aminopeptidase-like C-terminal" evidence="3">
    <location>
        <begin position="205"/>
        <end position="246"/>
    </location>
</feature>
<evidence type="ECO:0000313" key="4">
    <source>
        <dbReference type="EMBL" id="TWF90693.1"/>
    </source>
</evidence>
<dbReference type="SUPFAM" id="SSF69118">
    <property type="entry name" value="AhpD-like"/>
    <property type="match status" value="1"/>
</dbReference>
<dbReference type="PANTHER" id="PTHR33570">
    <property type="entry name" value="4-CARBOXYMUCONOLACTONE DECARBOXYLASE FAMILY PROTEIN"/>
    <property type="match status" value="1"/>
</dbReference>
<reference evidence="5 7" key="2">
    <citation type="submission" date="2022-10" db="EMBL/GenBank/DDBJ databases">
        <title>The complete genomes of actinobacterial strains from the NBC collection.</title>
        <authorList>
            <person name="Joergensen T.S."/>
            <person name="Alvarez Arevalo M."/>
            <person name="Sterndorff E.B."/>
            <person name="Faurdal D."/>
            <person name="Vuksanovic O."/>
            <person name="Mourched A.-S."/>
            <person name="Charusanti P."/>
            <person name="Shaw S."/>
            <person name="Blin K."/>
            <person name="Weber T."/>
        </authorList>
    </citation>
    <scope>NUCLEOTIDE SEQUENCE [LARGE SCALE GENOMIC DNA]</scope>
    <source>
        <strain evidence="5 7">NBC 01769</strain>
    </source>
</reference>
<dbReference type="InterPro" id="IPR052512">
    <property type="entry name" value="4CMD/NDH-1_regulator"/>
</dbReference>
<dbReference type="SUPFAM" id="SSF53474">
    <property type="entry name" value="alpha/beta-Hydrolases"/>
    <property type="match status" value="1"/>
</dbReference>
<dbReference type="GO" id="GO:0051920">
    <property type="term" value="F:peroxiredoxin activity"/>
    <property type="evidence" value="ECO:0007669"/>
    <property type="project" value="InterPro"/>
</dbReference>
<evidence type="ECO:0000259" key="2">
    <source>
        <dbReference type="Pfam" id="PF02627"/>
    </source>
</evidence>
<reference evidence="4 6" key="1">
    <citation type="submission" date="2019-06" db="EMBL/GenBank/DDBJ databases">
        <title>Sequencing the genomes of 1000 actinobacteria strains.</title>
        <authorList>
            <person name="Klenk H.-P."/>
        </authorList>
    </citation>
    <scope>NUCLEOTIDE SEQUENCE [LARGE SCALE GENOMIC DNA]</scope>
    <source>
        <strain evidence="4 6">DSM 42059</strain>
    </source>
</reference>
<gene>
    <name evidence="5" type="primary">pcaC</name>
    <name evidence="4" type="ORF">FHX80_13109</name>
    <name evidence="5" type="ORF">OIE64_01960</name>
</gene>
<dbReference type="EMBL" id="VIWW01000003">
    <property type="protein sequence ID" value="TWF90693.1"/>
    <property type="molecule type" value="Genomic_DNA"/>
</dbReference>
<dbReference type="InterPro" id="IPR029032">
    <property type="entry name" value="AhpD-like"/>
</dbReference>
<evidence type="ECO:0000259" key="1">
    <source>
        <dbReference type="Pfam" id="PF00561"/>
    </source>
</evidence>
<dbReference type="Gene3D" id="3.40.50.1820">
    <property type="entry name" value="alpha/beta hydrolase"/>
    <property type="match status" value="1"/>
</dbReference>
<dbReference type="EMBL" id="CP109114">
    <property type="protein sequence ID" value="WSC11757.1"/>
    <property type="molecule type" value="Genomic_DNA"/>
</dbReference>
<dbReference type="InterPro" id="IPR029058">
    <property type="entry name" value="AB_hydrolase_fold"/>
</dbReference>
<feature type="domain" description="AB hydrolase-1" evidence="1">
    <location>
        <begin position="26"/>
        <end position="139"/>
    </location>
</feature>
<dbReference type="AlphaFoldDB" id="A0A561TUC1"/>
<feature type="domain" description="Carboxymuconolactone decarboxylase-like" evidence="2">
    <location>
        <begin position="310"/>
        <end position="392"/>
    </location>
</feature>
<name>A0A561TUC1_9ACTN</name>
<accession>A0A561TUC1</accession>
<dbReference type="InterPro" id="IPR013595">
    <property type="entry name" value="Pept_S33_TAP-like_C"/>
</dbReference>
<dbReference type="PANTHER" id="PTHR33570:SF2">
    <property type="entry name" value="CARBOXYMUCONOLACTONE DECARBOXYLASE-LIKE DOMAIN-CONTAINING PROTEIN"/>
    <property type="match status" value="1"/>
</dbReference>
<dbReference type="NCBIfam" id="TIGR02425">
    <property type="entry name" value="decarb_PcaC"/>
    <property type="match status" value="1"/>
</dbReference>
<dbReference type="OrthoDB" id="9802489at2"/>
<keyword evidence="5" id="KW-0456">Lyase</keyword>
<dbReference type="EC" id="4.1.1.44" evidence="5"/>
<organism evidence="4 6">
    <name type="scientific">Streptomyces brevispora</name>
    <dbReference type="NCBI Taxonomy" id="887462"/>
    <lineage>
        <taxon>Bacteria</taxon>
        <taxon>Bacillati</taxon>
        <taxon>Actinomycetota</taxon>
        <taxon>Actinomycetes</taxon>
        <taxon>Kitasatosporales</taxon>
        <taxon>Streptomycetaceae</taxon>
        <taxon>Streptomyces</taxon>
    </lineage>
</organism>
<dbReference type="GO" id="GO:0047575">
    <property type="term" value="F:4-carboxymuconolactone decarboxylase activity"/>
    <property type="evidence" value="ECO:0007669"/>
    <property type="project" value="UniProtKB-EC"/>
</dbReference>
<dbReference type="Pfam" id="PF00561">
    <property type="entry name" value="Abhydrolase_1"/>
    <property type="match status" value="1"/>
</dbReference>
<dbReference type="Pfam" id="PF08386">
    <property type="entry name" value="Abhydrolase_4"/>
    <property type="match status" value="1"/>
</dbReference>
<dbReference type="InterPro" id="IPR003779">
    <property type="entry name" value="CMD-like"/>
</dbReference>